<keyword evidence="18" id="KW-1185">Reference proteome</keyword>
<dbReference type="GO" id="GO:0005524">
    <property type="term" value="F:ATP binding"/>
    <property type="evidence" value="ECO:0007669"/>
    <property type="project" value="UniProtKB-UniRule"/>
</dbReference>
<keyword evidence="11 15" id="KW-0067">ATP-binding</keyword>
<feature type="domain" description="Protein kinase" evidence="16">
    <location>
        <begin position="88"/>
        <end position="342"/>
    </location>
</feature>
<dbReference type="PROSITE" id="PS00107">
    <property type="entry name" value="PROTEIN_KINASE_ATP"/>
    <property type="match status" value="1"/>
</dbReference>
<dbReference type="Pfam" id="PF00069">
    <property type="entry name" value="Pkinase"/>
    <property type="match status" value="1"/>
</dbReference>
<dbReference type="InterPro" id="IPR017441">
    <property type="entry name" value="Protein_kinase_ATP_BS"/>
</dbReference>
<dbReference type="AlphaFoldDB" id="A0AAD1X8N2"/>
<dbReference type="InterPro" id="IPR050205">
    <property type="entry name" value="CDPK_Ser/Thr_kinases"/>
</dbReference>
<evidence type="ECO:0000256" key="14">
    <source>
        <dbReference type="ARBA" id="ARBA00048679"/>
    </source>
</evidence>
<keyword evidence="5" id="KW-0808">Transferase</keyword>
<dbReference type="GO" id="GO:0046872">
    <property type="term" value="F:metal ion binding"/>
    <property type="evidence" value="ECO:0007669"/>
    <property type="project" value="UniProtKB-KW"/>
</dbReference>
<dbReference type="PROSITE" id="PS00108">
    <property type="entry name" value="PROTEIN_KINASE_ST"/>
    <property type="match status" value="1"/>
</dbReference>
<evidence type="ECO:0000256" key="1">
    <source>
        <dbReference type="ARBA" id="ARBA00001946"/>
    </source>
</evidence>
<dbReference type="PROSITE" id="PS50011">
    <property type="entry name" value="PROTEIN_KINASE_DOM"/>
    <property type="match status" value="1"/>
</dbReference>
<dbReference type="Proteomes" id="UP001295684">
    <property type="component" value="Unassembled WGS sequence"/>
</dbReference>
<evidence type="ECO:0000256" key="5">
    <source>
        <dbReference type="ARBA" id="ARBA00022679"/>
    </source>
</evidence>
<evidence type="ECO:0000256" key="4">
    <source>
        <dbReference type="ARBA" id="ARBA00022527"/>
    </source>
</evidence>
<keyword evidence="8 15" id="KW-0547">Nucleotide-binding</keyword>
<evidence type="ECO:0000256" key="6">
    <source>
        <dbReference type="ARBA" id="ARBA00022723"/>
    </source>
</evidence>
<comment type="caution">
    <text evidence="17">The sequence shown here is derived from an EMBL/GenBank/DDBJ whole genome shotgun (WGS) entry which is preliminary data.</text>
</comment>
<dbReference type="InterPro" id="IPR008271">
    <property type="entry name" value="Ser/Thr_kinase_AS"/>
</dbReference>
<name>A0AAD1X8N2_EUPCR</name>
<comment type="catalytic activity">
    <reaction evidence="13">
        <text>L-threonyl-[protein] + ATP = O-phospho-L-threonyl-[protein] + ADP + H(+)</text>
        <dbReference type="Rhea" id="RHEA:46608"/>
        <dbReference type="Rhea" id="RHEA-COMP:11060"/>
        <dbReference type="Rhea" id="RHEA-COMP:11605"/>
        <dbReference type="ChEBI" id="CHEBI:15378"/>
        <dbReference type="ChEBI" id="CHEBI:30013"/>
        <dbReference type="ChEBI" id="CHEBI:30616"/>
        <dbReference type="ChEBI" id="CHEBI:61977"/>
        <dbReference type="ChEBI" id="CHEBI:456216"/>
        <dbReference type="EC" id="2.7.11.1"/>
    </reaction>
</comment>
<dbReference type="EMBL" id="CAMPGE010002705">
    <property type="protein sequence ID" value="CAI2361515.1"/>
    <property type="molecule type" value="Genomic_DNA"/>
</dbReference>
<evidence type="ECO:0000256" key="12">
    <source>
        <dbReference type="ARBA" id="ARBA00024334"/>
    </source>
</evidence>
<dbReference type="InterPro" id="IPR000719">
    <property type="entry name" value="Prot_kinase_dom"/>
</dbReference>
<dbReference type="Gene3D" id="1.10.510.10">
    <property type="entry name" value="Transferase(Phosphotransferase) domain 1"/>
    <property type="match status" value="1"/>
</dbReference>
<keyword evidence="10" id="KW-0106">Calcium</keyword>
<evidence type="ECO:0000256" key="15">
    <source>
        <dbReference type="PROSITE-ProRule" id="PRU10141"/>
    </source>
</evidence>
<keyword evidence="6" id="KW-0479">Metal-binding</keyword>
<dbReference type="SMART" id="SM00220">
    <property type="entry name" value="S_TKc"/>
    <property type="match status" value="1"/>
</dbReference>
<dbReference type="CDD" id="cd05117">
    <property type="entry name" value="STKc_CAMK"/>
    <property type="match status" value="1"/>
</dbReference>
<evidence type="ECO:0000256" key="11">
    <source>
        <dbReference type="ARBA" id="ARBA00022840"/>
    </source>
</evidence>
<reference evidence="17" key="1">
    <citation type="submission" date="2023-07" db="EMBL/GenBank/DDBJ databases">
        <authorList>
            <consortium name="AG Swart"/>
            <person name="Singh M."/>
            <person name="Singh A."/>
            <person name="Seah K."/>
            <person name="Emmerich C."/>
        </authorList>
    </citation>
    <scope>NUCLEOTIDE SEQUENCE</scope>
    <source>
        <strain evidence="17">DP1</strain>
    </source>
</reference>
<organism evidence="17 18">
    <name type="scientific">Euplotes crassus</name>
    <dbReference type="NCBI Taxonomy" id="5936"/>
    <lineage>
        <taxon>Eukaryota</taxon>
        <taxon>Sar</taxon>
        <taxon>Alveolata</taxon>
        <taxon>Ciliophora</taxon>
        <taxon>Intramacronucleata</taxon>
        <taxon>Spirotrichea</taxon>
        <taxon>Hypotrichia</taxon>
        <taxon>Euplotida</taxon>
        <taxon>Euplotidae</taxon>
        <taxon>Moneuplotes</taxon>
    </lineage>
</organism>
<dbReference type="SUPFAM" id="SSF56112">
    <property type="entry name" value="Protein kinase-like (PK-like)"/>
    <property type="match status" value="1"/>
</dbReference>
<comment type="catalytic activity">
    <reaction evidence="14">
        <text>L-seryl-[protein] + ATP = O-phospho-L-seryl-[protein] + ADP + H(+)</text>
        <dbReference type="Rhea" id="RHEA:17989"/>
        <dbReference type="Rhea" id="RHEA-COMP:9863"/>
        <dbReference type="Rhea" id="RHEA-COMP:11604"/>
        <dbReference type="ChEBI" id="CHEBI:15378"/>
        <dbReference type="ChEBI" id="CHEBI:29999"/>
        <dbReference type="ChEBI" id="CHEBI:30616"/>
        <dbReference type="ChEBI" id="CHEBI:83421"/>
        <dbReference type="ChEBI" id="CHEBI:456216"/>
        <dbReference type="EC" id="2.7.11.1"/>
    </reaction>
</comment>
<evidence type="ECO:0000256" key="2">
    <source>
        <dbReference type="ARBA" id="ARBA00011245"/>
    </source>
</evidence>
<accession>A0AAD1X8N2</accession>
<evidence type="ECO:0000256" key="13">
    <source>
        <dbReference type="ARBA" id="ARBA00047899"/>
    </source>
</evidence>
<dbReference type="EC" id="2.7.11.1" evidence="3"/>
<feature type="binding site" evidence="15">
    <location>
        <position position="118"/>
    </location>
    <ligand>
        <name>ATP</name>
        <dbReference type="ChEBI" id="CHEBI:30616"/>
    </ligand>
</feature>
<dbReference type="GO" id="GO:0004674">
    <property type="term" value="F:protein serine/threonine kinase activity"/>
    <property type="evidence" value="ECO:0007669"/>
    <property type="project" value="UniProtKB-KW"/>
</dbReference>
<evidence type="ECO:0000313" key="17">
    <source>
        <dbReference type="EMBL" id="CAI2361515.1"/>
    </source>
</evidence>
<dbReference type="FunFam" id="1.10.510.10:FF:000571">
    <property type="entry name" value="Maternal embryonic leucine zipper kinase"/>
    <property type="match status" value="1"/>
</dbReference>
<evidence type="ECO:0000256" key="9">
    <source>
        <dbReference type="ARBA" id="ARBA00022777"/>
    </source>
</evidence>
<evidence type="ECO:0000256" key="7">
    <source>
        <dbReference type="ARBA" id="ARBA00022737"/>
    </source>
</evidence>
<dbReference type="InterPro" id="IPR011009">
    <property type="entry name" value="Kinase-like_dom_sf"/>
</dbReference>
<evidence type="ECO:0000256" key="3">
    <source>
        <dbReference type="ARBA" id="ARBA00012513"/>
    </source>
</evidence>
<protein>
    <recommendedName>
        <fullName evidence="3">non-specific serine/threonine protein kinase</fullName>
        <ecNumber evidence="3">2.7.11.1</ecNumber>
    </recommendedName>
</protein>
<sequence length="590" mass="67106">MGNKLLKSCCTATQNGVQKHGTTLTTVSSELQKMRRDLTDDFTNSLLKNCVPRDSQGKNSINLKSTRKLSDECGAMLNLPEDNISQHYKLLDPIGSGKYGKVYLGQSIHDKQKQTAIKVIKIRKIKSNFESVMKEIQMMKSIDHPDIVKVLEIYRDSKKIYLVMELVQGEELFDYILRKEKLREWETRKIIRQLVQIVKYLNSVKIAHRDLKPENIMINSKSLKIKLLDFGLSSYFEESKKLVSPVGTPYYVAPEVLRGSYGKECDMWSIGIITFICLTGAPPFQGDSLVDIYQDILKFNLVFNDTEWSQVSGCAISFVRKLLEPKICNRLCPERALRHSWLCEEESTFSESRKSRNPDPFEKVDYDQYKFQTFEVLRKLVQRNILKECSKCANILVDPSTMESLSSSRRRPSPNCICCRLLDKISPMIELFVDANIEFNEFLSQVTKDFDDIQPDVIGAILFEIEGDKENYCSSMNISSSNSKDHISFEMRSVNNYDEEISAQDCHKNVTLKSNIQNDKSALTLGTAVPSGKGTTKSSAKDKRALVFATFSQSKGKELCGLVKQATLSHISCEKTISCMEGKDSFINSY</sequence>
<keyword evidence="4" id="KW-0723">Serine/threonine-protein kinase</keyword>
<evidence type="ECO:0000313" key="18">
    <source>
        <dbReference type="Proteomes" id="UP001295684"/>
    </source>
</evidence>
<comment type="similarity">
    <text evidence="12">Belongs to the protein kinase superfamily. Ser/Thr protein kinase family. CDPK subfamily.</text>
</comment>
<dbReference type="FunFam" id="3.30.200.20:FF:000315">
    <property type="entry name" value="Calcium-dependent protein kinase 3"/>
    <property type="match status" value="1"/>
</dbReference>
<gene>
    <name evidence="17" type="ORF">ECRASSUSDP1_LOCUS2826</name>
</gene>
<dbReference type="PANTHER" id="PTHR24349">
    <property type="entry name" value="SERINE/THREONINE-PROTEIN KINASE"/>
    <property type="match status" value="1"/>
</dbReference>
<evidence type="ECO:0000256" key="10">
    <source>
        <dbReference type="ARBA" id="ARBA00022837"/>
    </source>
</evidence>
<comment type="subunit">
    <text evidence="2">Monomer.</text>
</comment>
<keyword evidence="7" id="KW-0677">Repeat</keyword>
<evidence type="ECO:0000256" key="8">
    <source>
        <dbReference type="ARBA" id="ARBA00022741"/>
    </source>
</evidence>
<proteinExistence type="inferred from homology"/>
<evidence type="ECO:0000259" key="16">
    <source>
        <dbReference type="PROSITE" id="PS50011"/>
    </source>
</evidence>
<comment type="cofactor">
    <cofactor evidence="1">
        <name>Mg(2+)</name>
        <dbReference type="ChEBI" id="CHEBI:18420"/>
    </cofactor>
</comment>
<keyword evidence="9" id="KW-0418">Kinase</keyword>